<dbReference type="EMBL" id="BQNB010009857">
    <property type="protein sequence ID" value="GJS69355.1"/>
    <property type="molecule type" value="Genomic_DNA"/>
</dbReference>
<dbReference type="InterPro" id="IPR041995">
    <property type="entry name" value="KOW_KIN17"/>
</dbReference>
<comment type="caution">
    <text evidence="3">The sequence shown here is derived from an EMBL/GenBank/DDBJ whole genome shotgun (WGS) entry which is preliminary data.</text>
</comment>
<evidence type="ECO:0000313" key="3">
    <source>
        <dbReference type="EMBL" id="GJS69355.1"/>
    </source>
</evidence>
<evidence type="ECO:0000313" key="4">
    <source>
        <dbReference type="Proteomes" id="UP001151760"/>
    </source>
</evidence>
<dbReference type="PANTHER" id="PTHR12805:SF0">
    <property type="entry name" value="DNA_RNA-BINDING PROTEIN KIN17"/>
    <property type="match status" value="1"/>
</dbReference>
<dbReference type="Pfam" id="PF25092">
    <property type="entry name" value="SH3_KIN17_C"/>
    <property type="match status" value="1"/>
</dbReference>
<sequence>MNKDLADKGYYKQKGVVRKVIDKYVGEIEMIESKHKLRVDQEELETVIPQIGGVVRVVNGAYCGSNARFLSVNTDKFCAKVQIEKGVYDGRVIQAIEYEDTCKVA</sequence>
<dbReference type="Proteomes" id="UP001151760">
    <property type="component" value="Unassembled WGS sequence"/>
</dbReference>
<organism evidence="3 4">
    <name type="scientific">Tanacetum coccineum</name>
    <dbReference type="NCBI Taxonomy" id="301880"/>
    <lineage>
        <taxon>Eukaryota</taxon>
        <taxon>Viridiplantae</taxon>
        <taxon>Streptophyta</taxon>
        <taxon>Embryophyta</taxon>
        <taxon>Tracheophyta</taxon>
        <taxon>Spermatophyta</taxon>
        <taxon>Magnoliopsida</taxon>
        <taxon>eudicotyledons</taxon>
        <taxon>Gunneridae</taxon>
        <taxon>Pentapetalae</taxon>
        <taxon>asterids</taxon>
        <taxon>campanulids</taxon>
        <taxon>Asterales</taxon>
        <taxon>Asteraceae</taxon>
        <taxon>Asteroideae</taxon>
        <taxon>Anthemideae</taxon>
        <taxon>Anthemidinae</taxon>
        <taxon>Tanacetum</taxon>
    </lineage>
</organism>
<dbReference type="Pfam" id="PF18131">
    <property type="entry name" value="KN17_SH3"/>
    <property type="match status" value="1"/>
</dbReference>
<dbReference type="PANTHER" id="PTHR12805">
    <property type="entry name" value="KIN17 KIN, ANTIGENIC DETERMINANT OF RECA PROTEIN HOMOLOG"/>
    <property type="match status" value="1"/>
</dbReference>
<reference evidence="3" key="2">
    <citation type="submission" date="2022-01" db="EMBL/GenBank/DDBJ databases">
        <authorList>
            <person name="Yamashiro T."/>
            <person name="Shiraishi A."/>
            <person name="Satake H."/>
            <person name="Nakayama K."/>
        </authorList>
    </citation>
    <scope>NUCLEOTIDE SEQUENCE</scope>
</reference>
<accession>A0ABQ4XX03</accession>
<keyword evidence="4" id="KW-1185">Reference proteome</keyword>
<proteinExistence type="predicted"/>
<evidence type="ECO:0000259" key="1">
    <source>
        <dbReference type="Pfam" id="PF18131"/>
    </source>
</evidence>
<name>A0ABQ4XX03_9ASTR</name>
<feature type="domain" description="Kin17 KOW" evidence="2">
    <location>
        <begin position="49"/>
        <end position="105"/>
    </location>
</feature>
<gene>
    <name evidence="3" type="ORF">Tco_0702196</name>
</gene>
<protein>
    <submittedName>
        <fullName evidence="3">KIN17-like protein</fullName>
    </submittedName>
</protein>
<feature type="domain" description="KN17 SH3-like" evidence="1">
    <location>
        <begin position="1"/>
        <end position="40"/>
    </location>
</feature>
<dbReference type="InterPro" id="IPR014722">
    <property type="entry name" value="Rib_uL2_dom2"/>
</dbReference>
<dbReference type="InterPro" id="IPR037321">
    <property type="entry name" value="KIN17-like"/>
</dbReference>
<dbReference type="CDD" id="cd13155">
    <property type="entry name" value="KOW_KIN17"/>
    <property type="match status" value="1"/>
</dbReference>
<reference evidence="3" key="1">
    <citation type="journal article" date="2022" name="Int. J. Mol. Sci.">
        <title>Draft Genome of Tanacetum Coccineum: Genomic Comparison of Closely Related Tanacetum-Family Plants.</title>
        <authorList>
            <person name="Yamashiro T."/>
            <person name="Shiraishi A."/>
            <person name="Nakayama K."/>
            <person name="Satake H."/>
        </authorList>
    </citation>
    <scope>NUCLEOTIDE SEQUENCE</scope>
</reference>
<dbReference type="Gene3D" id="2.30.30.140">
    <property type="match status" value="1"/>
</dbReference>
<dbReference type="Gene3D" id="2.30.30.30">
    <property type="match status" value="1"/>
</dbReference>
<dbReference type="InterPro" id="IPR041330">
    <property type="entry name" value="KN17_SH3"/>
</dbReference>
<evidence type="ECO:0000259" key="2">
    <source>
        <dbReference type="Pfam" id="PF25092"/>
    </source>
</evidence>